<comment type="subcellular location">
    <subcellularLocation>
        <location evidence="2">Endoplasmic reticulum-Golgi intermediate compartment membrane</location>
        <topology evidence="2">Multi-pass membrane protein</topology>
    </subcellularLocation>
</comment>
<evidence type="ECO:0000256" key="5">
    <source>
        <dbReference type="ARBA" id="ARBA00022448"/>
    </source>
</evidence>
<evidence type="ECO:0000313" key="18">
    <source>
        <dbReference type="EMBL" id="OXB66766.1"/>
    </source>
</evidence>
<dbReference type="STRING" id="9009.A0A226NGL6"/>
<dbReference type="InterPro" id="IPR004843">
    <property type="entry name" value="Calcineurin-like_PHP"/>
</dbReference>
<keyword evidence="8" id="KW-0479">Metal-binding</keyword>
<dbReference type="GO" id="GO:0046872">
    <property type="term" value="F:metal ion binding"/>
    <property type="evidence" value="ECO:0007669"/>
    <property type="project" value="UniProtKB-KW"/>
</dbReference>
<comment type="function">
    <text evidence="15">Metallophosphoesterase that catalyzes the removal of a side-chain ethanolamine-phosphate (EtNP) from the second mannose of the GPI-anchor protein intermediate. Participates in the glycan remodeling steps of GPI-anchor maturation to allow an efficient transport of GPI-anchor proteins from the endoplasmic reticulum to the Golgi.</text>
</comment>
<accession>A0A226NGL6</accession>
<dbReference type="GO" id="GO:0006888">
    <property type="term" value="P:endoplasmic reticulum to Golgi vesicle-mediated transport"/>
    <property type="evidence" value="ECO:0007669"/>
    <property type="project" value="InterPro"/>
</dbReference>
<keyword evidence="12 16" id="KW-0472">Membrane</keyword>
<dbReference type="AlphaFoldDB" id="A0A226NGL6"/>
<dbReference type="OrthoDB" id="9984693at2759"/>
<dbReference type="InterPro" id="IPR033308">
    <property type="entry name" value="PGAP5/Cdc1/Ted1"/>
</dbReference>
<dbReference type="GO" id="GO:0012505">
    <property type="term" value="C:endomembrane system"/>
    <property type="evidence" value="ECO:0007669"/>
    <property type="project" value="UniProtKB-ARBA"/>
</dbReference>
<dbReference type="InterPro" id="IPR029052">
    <property type="entry name" value="Metallo-depent_PP-like"/>
</dbReference>
<dbReference type="Pfam" id="PF00149">
    <property type="entry name" value="Metallophos"/>
    <property type="match status" value="1"/>
</dbReference>
<dbReference type="EMBL" id="MCFN01000054">
    <property type="protein sequence ID" value="OXB66766.1"/>
    <property type="molecule type" value="Genomic_DNA"/>
</dbReference>
<evidence type="ECO:0000256" key="2">
    <source>
        <dbReference type="ARBA" id="ARBA00004457"/>
    </source>
</evidence>
<dbReference type="GO" id="GO:0006506">
    <property type="term" value="P:GPI anchor biosynthetic process"/>
    <property type="evidence" value="ECO:0007669"/>
    <property type="project" value="UniProtKB-KW"/>
</dbReference>
<evidence type="ECO:0000259" key="17">
    <source>
        <dbReference type="Pfam" id="PF00149"/>
    </source>
</evidence>
<gene>
    <name evidence="18" type="ORF">ASZ78_003011</name>
</gene>
<sequence>MLSPSLTSMKNLPLKKRVCFLLKLVCFVSSVLIFCEFFIYYVVIFQCRWPDVKGGAHTGNEETSASVLKAMILADTHLLGEIKGHWLDKLRREWQMERSFQTALWLLQPDIVFILGDVFDEGKWDSPQAWADDVRRFQKMFKYPVTTELVVVVGNHDIGFHYEMTTFKVQRFEKVFNFTSGKLITRKGTNFVLVNSVAMEGDGCTVCSTAEAKLVALSHRLNCSQQEPNHPKKRCSDAEKPPASQPILLQHYPLYRKSDAECSGEDAAPPEEKTIPFKEKYDVLSQEASQKVFSISSLSIGGGGSLRIPIFILSEVERGHAWGFLSAMAYCCASPLQLLWWFRPRLILSGHTHSACHVLHEGGVPEISVPSFSWRNRNNPSFIMVSF</sequence>
<comment type="cofactor">
    <cofactor evidence="1">
        <name>Mn(2+)</name>
        <dbReference type="ChEBI" id="CHEBI:29035"/>
    </cofactor>
</comment>
<keyword evidence="19" id="KW-1185">Reference proteome</keyword>
<dbReference type="Proteomes" id="UP000198323">
    <property type="component" value="Unassembled WGS sequence"/>
</dbReference>
<feature type="transmembrane region" description="Helical" evidence="16">
    <location>
        <begin position="20"/>
        <end position="43"/>
    </location>
</feature>
<keyword evidence="6" id="KW-0337">GPI-anchor biosynthesis</keyword>
<evidence type="ECO:0000256" key="4">
    <source>
        <dbReference type="ARBA" id="ARBA00017804"/>
    </source>
</evidence>
<feature type="domain" description="Calcineurin-like phosphoesterase" evidence="17">
    <location>
        <begin position="69"/>
        <end position="267"/>
    </location>
</feature>
<dbReference type="GO" id="GO:0008081">
    <property type="term" value="F:phosphoric diester hydrolase activity"/>
    <property type="evidence" value="ECO:0007669"/>
    <property type="project" value="InterPro"/>
</dbReference>
<evidence type="ECO:0000256" key="12">
    <source>
        <dbReference type="ARBA" id="ARBA00023136"/>
    </source>
</evidence>
<dbReference type="PANTHER" id="PTHR13315:SF0">
    <property type="entry name" value="METALLOPHOSPHOESTERASE 1"/>
    <property type="match status" value="1"/>
</dbReference>
<dbReference type="Gene3D" id="3.60.21.10">
    <property type="match status" value="1"/>
</dbReference>
<organism evidence="18 19">
    <name type="scientific">Callipepla squamata</name>
    <name type="common">Scaled quail</name>
    <dbReference type="NCBI Taxonomy" id="9009"/>
    <lineage>
        <taxon>Eukaryota</taxon>
        <taxon>Metazoa</taxon>
        <taxon>Chordata</taxon>
        <taxon>Craniata</taxon>
        <taxon>Vertebrata</taxon>
        <taxon>Euteleostomi</taxon>
        <taxon>Archelosauria</taxon>
        <taxon>Archosauria</taxon>
        <taxon>Dinosauria</taxon>
        <taxon>Saurischia</taxon>
        <taxon>Theropoda</taxon>
        <taxon>Coelurosauria</taxon>
        <taxon>Aves</taxon>
        <taxon>Neognathae</taxon>
        <taxon>Galloanserae</taxon>
        <taxon>Galliformes</taxon>
        <taxon>Odontophoridae</taxon>
        <taxon>Callipepla</taxon>
    </lineage>
</organism>
<evidence type="ECO:0000256" key="15">
    <source>
        <dbReference type="ARBA" id="ARBA00093373"/>
    </source>
</evidence>
<dbReference type="PANTHER" id="PTHR13315">
    <property type="entry name" value="METALLO PHOSPHOESTERASE RELATED"/>
    <property type="match status" value="1"/>
</dbReference>
<evidence type="ECO:0000256" key="1">
    <source>
        <dbReference type="ARBA" id="ARBA00001936"/>
    </source>
</evidence>
<evidence type="ECO:0000256" key="14">
    <source>
        <dbReference type="ARBA" id="ARBA00032172"/>
    </source>
</evidence>
<keyword evidence="5" id="KW-0813">Transport</keyword>
<keyword evidence="13" id="KW-0464">Manganese</keyword>
<comment type="similarity">
    <text evidence="3">Belongs to the metallophosphoesterase superfamily. MPPE1 family.</text>
</comment>
<keyword evidence="10" id="KW-0931">ER-Golgi transport</keyword>
<evidence type="ECO:0000256" key="7">
    <source>
        <dbReference type="ARBA" id="ARBA00022692"/>
    </source>
</evidence>
<keyword evidence="11 16" id="KW-1133">Transmembrane helix</keyword>
<dbReference type="InterPro" id="IPR039541">
    <property type="entry name" value="MPP_MPPE1"/>
</dbReference>
<comment type="caution">
    <text evidence="18">The sequence shown here is derived from an EMBL/GenBank/DDBJ whole genome shotgun (WGS) entry which is preliminary data.</text>
</comment>
<keyword evidence="9" id="KW-0378">Hydrolase</keyword>
<evidence type="ECO:0000256" key="6">
    <source>
        <dbReference type="ARBA" id="ARBA00022502"/>
    </source>
</evidence>
<dbReference type="CDD" id="cd08165">
    <property type="entry name" value="MPP_MPPE1"/>
    <property type="match status" value="1"/>
</dbReference>
<reference evidence="18 19" key="1">
    <citation type="submission" date="2016-07" db="EMBL/GenBank/DDBJ databases">
        <title>Disparate Historic Effective Population Sizes Predicted by Modern Levels of Genome Diversity for the Scaled Quail (Callipepla squamata) and the Northern Bobwhite (Colinus virginianus): Inferences from First and Second Generation Draft Genome Assemblies for Sympatric New World Quail.</title>
        <authorList>
            <person name="Oldeschulte D.L."/>
            <person name="Halley Y.A."/>
            <person name="Bhattarai E.K."/>
            <person name="Brashear W.A."/>
            <person name="Hill J."/>
            <person name="Metz R.P."/>
            <person name="Johnson C.D."/>
            <person name="Rollins D."/>
            <person name="Peterson M.J."/>
            <person name="Bickhart D.M."/>
            <person name="Decker J.E."/>
            <person name="Seabury C.M."/>
        </authorList>
    </citation>
    <scope>NUCLEOTIDE SEQUENCE [LARGE SCALE GENOMIC DNA]</scope>
    <source>
        <strain evidence="18 19">Texas</strain>
        <tissue evidence="18">Leg muscle</tissue>
    </source>
</reference>
<evidence type="ECO:0000256" key="9">
    <source>
        <dbReference type="ARBA" id="ARBA00022801"/>
    </source>
</evidence>
<evidence type="ECO:0000256" key="3">
    <source>
        <dbReference type="ARBA" id="ARBA00008895"/>
    </source>
</evidence>
<keyword evidence="7 16" id="KW-0812">Transmembrane</keyword>
<protein>
    <recommendedName>
        <fullName evidence="4">Metallophosphoesterase 1</fullName>
    </recommendedName>
    <alternativeName>
        <fullName evidence="14">Post-GPI attachment to proteins factor 5</fullName>
    </alternativeName>
</protein>
<evidence type="ECO:0000256" key="10">
    <source>
        <dbReference type="ARBA" id="ARBA00022892"/>
    </source>
</evidence>
<evidence type="ECO:0000313" key="19">
    <source>
        <dbReference type="Proteomes" id="UP000198323"/>
    </source>
</evidence>
<evidence type="ECO:0000256" key="13">
    <source>
        <dbReference type="ARBA" id="ARBA00023211"/>
    </source>
</evidence>
<evidence type="ECO:0000256" key="16">
    <source>
        <dbReference type="SAM" id="Phobius"/>
    </source>
</evidence>
<dbReference type="GO" id="GO:0033116">
    <property type="term" value="C:endoplasmic reticulum-Golgi intermediate compartment membrane"/>
    <property type="evidence" value="ECO:0007669"/>
    <property type="project" value="UniProtKB-SubCell"/>
</dbReference>
<proteinExistence type="inferred from homology"/>
<name>A0A226NGL6_CALSU</name>
<dbReference type="SUPFAM" id="SSF56300">
    <property type="entry name" value="Metallo-dependent phosphatases"/>
    <property type="match status" value="1"/>
</dbReference>
<evidence type="ECO:0000256" key="8">
    <source>
        <dbReference type="ARBA" id="ARBA00022723"/>
    </source>
</evidence>
<evidence type="ECO:0000256" key="11">
    <source>
        <dbReference type="ARBA" id="ARBA00022989"/>
    </source>
</evidence>
<dbReference type="FunFam" id="3.60.21.10:FF:000022">
    <property type="entry name" value="Putative metallophosphoesterase 1"/>
    <property type="match status" value="1"/>
</dbReference>